<dbReference type="VEuPathDB" id="FungiDB:BON22_5097"/>
<organism evidence="11">
    <name type="scientific">Cyberlindnera fabianii</name>
    <name type="common">Yeast</name>
    <name type="synonym">Hansenula fabianii</name>
    <dbReference type="NCBI Taxonomy" id="36022"/>
    <lineage>
        <taxon>Eukaryota</taxon>
        <taxon>Fungi</taxon>
        <taxon>Dikarya</taxon>
        <taxon>Ascomycota</taxon>
        <taxon>Saccharomycotina</taxon>
        <taxon>Saccharomycetes</taxon>
        <taxon>Phaffomycetales</taxon>
        <taxon>Phaffomycetaceae</taxon>
        <taxon>Cyberlindnera</taxon>
    </lineage>
</organism>
<evidence type="ECO:0000256" key="8">
    <source>
        <dbReference type="ARBA" id="ARBA00023128"/>
    </source>
</evidence>
<protein>
    <submittedName>
        <fullName evidence="11">CYFA0S03e05072g1_1</fullName>
    </submittedName>
</protein>
<dbReference type="PhylomeDB" id="A0A061AR12"/>
<keyword evidence="5 10" id="KW-0812">Transmembrane</keyword>
<dbReference type="OrthoDB" id="416496at2759"/>
<keyword evidence="7 10" id="KW-1133">Transmembrane helix</keyword>
<proteinExistence type="inferred from homology"/>
<dbReference type="SUPFAM" id="SSF53335">
    <property type="entry name" value="S-adenosyl-L-methionine-dependent methyltransferases"/>
    <property type="match status" value="1"/>
</dbReference>
<dbReference type="InterPro" id="IPR050508">
    <property type="entry name" value="Methyltransf_Superfamily"/>
</dbReference>
<dbReference type="InterPro" id="IPR029063">
    <property type="entry name" value="SAM-dependent_MTases_sf"/>
</dbReference>
<dbReference type="AlphaFoldDB" id="A0A061AR12"/>
<dbReference type="GO" id="GO:0032259">
    <property type="term" value="P:methylation"/>
    <property type="evidence" value="ECO:0007669"/>
    <property type="project" value="UniProtKB-KW"/>
</dbReference>
<evidence type="ECO:0000256" key="5">
    <source>
        <dbReference type="ARBA" id="ARBA00022692"/>
    </source>
</evidence>
<name>A0A061AR12_CYBFA</name>
<keyword evidence="4" id="KW-0808">Transferase</keyword>
<evidence type="ECO:0000256" key="4">
    <source>
        <dbReference type="ARBA" id="ARBA00022679"/>
    </source>
</evidence>
<dbReference type="GO" id="GO:0005743">
    <property type="term" value="C:mitochondrial inner membrane"/>
    <property type="evidence" value="ECO:0007669"/>
    <property type="project" value="UniProtKB-SubCell"/>
</dbReference>
<evidence type="ECO:0000256" key="6">
    <source>
        <dbReference type="ARBA" id="ARBA00022792"/>
    </source>
</evidence>
<comment type="subcellular location">
    <subcellularLocation>
        <location evidence="1">Mitochondrion inner membrane</location>
        <topology evidence="1">Single-pass membrane protein</topology>
    </subcellularLocation>
</comment>
<evidence type="ECO:0000256" key="2">
    <source>
        <dbReference type="ARBA" id="ARBA00009725"/>
    </source>
</evidence>
<evidence type="ECO:0000313" key="11">
    <source>
        <dbReference type="EMBL" id="CDR39592.1"/>
    </source>
</evidence>
<evidence type="ECO:0000256" key="3">
    <source>
        <dbReference type="ARBA" id="ARBA00022603"/>
    </source>
</evidence>
<feature type="transmembrane region" description="Helical" evidence="10">
    <location>
        <begin position="73"/>
        <end position="91"/>
    </location>
</feature>
<accession>A0A061AR12</accession>
<keyword evidence="6" id="KW-0999">Mitochondrion inner membrane</keyword>
<sequence length="452" mass="52569">MFQRQQPRLLRAAQLRPLTRPKSSFYRPPSSVKRPKTKDELKLEQLEKDMKSPNWFTRNFAKFRTREFQKKMTWYYVGSYAVFLFLGYKYMKGVYNKDKELDKLWAKLDKGEKLTLYEELRMKKLTGHARYRDEKKLEEYEKLKKQGVVGFEDMAVEVKGENASNEKILPPRDTTPFYDGKAEDYDSDIDWEEKMVFMGRRRKWLMKHCRGDVLEVSCGTGRNIKFMTMDHVKSITFLDSSKNMLEIANTKFREHFPLYKNAAFVVGRAEDLVELAGGSQPEITVSDVDKQIVDVTEHSSGIKYDTIIEAFGLCSHEDPVKALKNFATLLKPGGRIVLLEHGRGEYGFINDVLDNRAEKRLETWGCRWNLDIGEILDDSGLEVTEEKRTHLGTTWCIVAKKKEDKKRKEEMSFVEKYISPGIQKKIEEMKQEELQKQTAAAAAAKSDAEPKK</sequence>
<evidence type="ECO:0000256" key="9">
    <source>
        <dbReference type="ARBA" id="ARBA00023136"/>
    </source>
</evidence>
<dbReference type="GO" id="GO:0008168">
    <property type="term" value="F:methyltransferase activity"/>
    <property type="evidence" value="ECO:0007669"/>
    <property type="project" value="UniProtKB-KW"/>
</dbReference>
<keyword evidence="9 10" id="KW-0472">Membrane</keyword>
<dbReference type="FunFam" id="3.40.50.150:FF:000371">
    <property type="entry name" value="Methyltransferase OMS1, mitochondrial"/>
    <property type="match status" value="1"/>
</dbReference>
<evidence type="ECO:0000256" key="7">
    <source>
        <dbReference type="ARBA" id="ARBA00022989"/>
    </source>
</evidence>
<keyword evidence="8" id="KW-0496">Mitochondrion</keyword>
<evidence type="ECO:0000256" key="10">
    <source>
        <dbReference type="SAM" id="Phobius"/>
    </source>
</evidence>
<dbReference type="PANTHER" id="PTHR42912">
    <property type="entry name" value="METHYLTRANSFERASE"/>
    <property type="match status" value="1"/>
</dbReference>
<dbReference type="EMBL" id="LK052888">
    <property type="protein sequence ID" value="CDR39592.1"/>
    <property type="molecule type" value="Genomic_DNA"/>
</dbReference>
<reference evidence="11" key="1">
    <citation type="journal article" date="2014" name="Genome Announc.">
        <title>Genome sequence of the yeast Cyberlindnera fabianii (Hansenula fabianii).</title>
        <authorList>
            <person name="Freel K.C."/>
            <person name="Sarilar V."/>
            <person name="Neuveglise C."/>
            <person name="Devillers H."/>
            <person name="Friedrich A."/>
            <person name="Schacherer J."/>
        </authorList>
    </citation>
    <scope>NUCLEOTIDE SEQUENCE</scope>
    <source>
        <strain evidence="11">YJS4271</strain>
    </source>
</reference>
<evidence type="ECO:0000256" key="1">
    <source>
        <dbReference type="ARBA" id="ARBA00004434"/>
    </source>
</evidence>
<dbReference type="PANTHER" id="PTHR42912:SF83">
    <property type="entry name" value="METHYLTRANSFERASE TYPE 11 DOMAIN-CONTAINING PROTEIN"/>
    <property type="match status" value="1"/>
</dbReference>
<dbReference type="Gene3D" id="3.40.50.150">
    <property type="entry name" value="Vaccinia Virus protein VP39"/>
    <property type="match status" value="1"/>
</dbReference>
<dbReference type="CDD" id="cd02440">
    <property type="entry name" value="AdoMet_MTases"/>
    <property type="match status" value="1"/>
</dbReference>
<dbReference type="Pfam" id="PF13489">
    <property type="entry name" value="Methyltransf_23"/>
    <property type="match status" value="1"/>
</dbReference>
<comment type="similarity">
    <text evidence="2">Belongs to the methyltransferase superfamily. METL family.</text>
</comment>
<keyword evidence="3" id="KW-0489">Methyltransferase</keyword>
<gene>
    <name evidence="11" type="ORF">CYFA0S_03e05072g</name>
</gene>